<keyword evidence="1" id="KW-1133">Transmembrane helix</keyword>
<keyword evidence="1" id="KW-0472">Membrane</keyword>
<keyword evidence="1" id="KW-0812">Transmembrane</keyword>
<proteinExistence type="predicted"/>
<dbReference type="EMBL" id="JNBS01002206">
    <property type="protein sequence ID" value="OQR94105.1"/>
    <property type="molecule type" value="Genomic_DNA"/>
</dbReference>
<feature type="transmembrane region" description="Helical" evidence="1">
    <location>
        <begin position="38"/>
        <end position="58"/>
    </location>
</feature>
<feature type="transmembrane region" description="Helical" evidence="1">
    <location>
        <begin position="65"/>
        <end position="84"/>
    </location>
</feature>
<dbReference type="Proteomes" id="UP000243217">
    <property type="component" value="Unassembled WGS sequence"/>
</dbReference>
<sequence>MPYTISDAFTLVDEFLANYELSDDWITTTRKELLNTPLALTPICLVLQAITGIILGCYGYKLKKTFAFIFVFTLLYGTNADVRLNAFSHIQWPIFYISMACASLAYSQPSRVIQCVGILMIYANLKNILLATFMECVSIFVKVAMILLVCSVVSVYEAISQLFYCVMTSFWGIKLLTNVADYCFGGMTLYEYFPLMFILSAVFTFAQFLK</sequence>
<feature type="transmembrane region" description="Helical" evidence="1">
    <location>
        <begin position="90"/>
        <end position="107"/>
    </location>
</feature>
<accession>A0A1V9Z7X8</accession>
<feature type="transmembrane region" description="Helical" evidence="1">
    <location>
        <begin position="189"/>
        <end position="209"/>
    </location>
</feature>
<name>A0A1V9Z7X8_9STRA</name>
<keyword evidence="3" id="KW-1185">Reference proteome</keyword>
<dbReference type="AlphaFoldDB" id="A0A1V9Z7X8"/>
<evidence type="ECO:0000256" key="1">
    <source>
        <dbReference type="SAM" id="Phobius"/>
    </source>
</evidence>
<comment type="caution">
    <text evidence="2">The sequence shown here is derived from an EMBL/GenBank/DDBJ whole genome shotgun (WGS) entry which is preliminary data.</text>
</comment>
<evidence type="ECO:0000313" key="3">
    <source>
        <dbReference type="Proteomes" id="UP000243217"/>
    </source>
</evidence>
<organism evidence="2 3">
    <name type="scientific">Thraustotheca clavata</name>
    <dbReference type="NCBI Taxonomy" id="74557"/>
    <lineage>
        <taxon>Eukaryota</taxon>
        <taxon>Sar</taxon>
        <taxon>Stramenopiles</taxon>
        <taxon>Oomycota</taxon>
        <taxon>Saprolegniomycetes</taxon>
        <taxon>Saprolegniales</taxon>
        <taxon>Achlyaceae</taxon>
        <taxon>Thraustotheca</taxon>
    </lineage>
</organism>
<reference evidence="2 3" key="1">
    <citation type="journal article" date="2014" name="Genome Biol. Evol.">
        <title>The secreted proteins of Achlya hypogyna and Thraustotheca clavata identify the ancestral oomycete secretome and reveal gene acquisitions by horizontal gene transfer.</title>
        <authorList>
            <person name="Misner I."/>
            <person name="Blouin N."/>
            <person name="Leonard G."/>
            <person name="Richards T.A."/>
            <person name="Lane C.E."/>
        </authorList>
    </citation>
    <scope>NUCLEOTIDE SEQUENCE [LARGE SCALE GENOMIC DNA]</scope>
    <source>
        <strain evidence="2 3">ATCC 34112</strain>
    </source>
</reference>
<evidence type="ECO:0000313" key="2">
    <source>
        <dbReference type="EMBL" id="OQR94105.1"/>
    </source>
</evidence>
<gene>
    <name evidence="2" type="ORF">THRCLA_22255</name>
</gene>
<feature type="transmembrane region" description="Helical" evidence="1">
    <location>
        <begin position="128"/>
        <end position="155"/>
    </location>
</feature>
<protein>
    <submittedName>
        <fullName evidence="2">Uncharacterized protein</fullName>
    </submittedName>
</protein>